<accession>A0A9Y1BTW2</accession>
<sequence length="366" mass="42778">MSTTDVYSKLTSNLNQSIFSILMGALFSAVILLLFPETSTLIFFIFEIPLGFLIALIITTECLYEYRDEISLDTTVKMIGPLFKSILISIPIIFLYSAVIIILQAVIPSFQVVLEDFLAKNVQAIRETIIAIPVLFFIPNIVMAACMPIFLYLYAKTHFLLFGKPKERAKAKKSFEQERIEVEFRERKESVLKQIYDENIRMQQYLLELQVLPKEIEKVNSHESYKALLTRLEMMNSYVESVGEFSDKKYKKILEEEEVKNSLSALNLQKNAVAEKVKEYIKELKKSKKKFEKPIKEEENTEEENIEEENTEEENTEEENIEEENTEEENIEEENTEEENIEEENTEEENIEEENTEEENTEEETK</sequence>
<evidence type="ECO:0000256" key="1">
    <source>
        <dbReference type="SAM" id="MobiDB-lite"/>
    </source>
</evidence>
<dbReference type="Proteomes" id="UP001200513">
    <property type="component" value="Chromosome"/>
</dbReference>
<name>A0A9Y1BTW2_9ARCH</name>
<feature type="transmembrane region" description="Helical" evidence="2">
    <location>
        <begin position="130"/>
        <end position="154"/>
    </location>
</feature>
<reference evidence="3" key="1">
    <citation type="journal article" date="2022" name="Nat. Microbiol.">
        <title>Unique mobile elements and scalable gene flow at the prokaryote-eukaryote boundary revealed by circularized Asgard archaea genomes.</title>
        <authorList>
            <person name="Wu F."/>
            <person name="Speth D.R."/>
            <person name="Philosof A."/>
            <person name="Cremiere A."/>
            <person name="Narayanan A."/>
            <person name="Barco R.A."/>
            <person name="Connon S.A."/>
            <person name="Amend J.P."/>
            <person name="Antoshechkin I.A."/>
            <person name="Orphan V.J."/>
        </authorList>
    </citation>
    <scope>NUCLEOTIDE SEQUENCE</scope>
    <source>
        <strain evidence="3">PR6</strain>
    </source>
</reference>
<gene>
    <name evidence="3" type="ORF">K9W46_07110</name>
</gene>
<proteinExistence type="predicted"/>
<protein>
    <submittedName>
        <fullName evidence="3">Uncharacterized protein</fullName>
    </submittedName>
</protein>
<organism evidence="3">
    <name type="scientific">Candidatus Heimdallarchaeum endolithica</name>
    <dbReference type="NCBI Taxonomy" id="2876572"/>
    <lineage>
        <taxon>Archaea</taxon>
        <taxon>Promethearchaeati</taxon>
        <taxon>Candidatus Heimdallarchaeota</taxon>
        <taxon>Candidatus Heimdallarchaeia (ex Rinke et al. 2021) (nom. nud.)</taxon>
        <taxon>Candidatus Heimdallarchaeales</taxon>
        <taxon>Candidatus Heimdallarchaeaceae</taxon>
        <taxon>Candidatus Heimdallarchaeum</taxon>
    </lineage>
</organism>
<keyword evidence="2" id="KW-0812">Transmembrane</keyword>
<feature type="transmembrane region" description="Helical" evidence="2">
    <location>
        <begin position="85"/>
        <end position="110"/>
    </location>
</feature>
<feature type="transmembrane region" description="Helical" evidence="2">
    <location>
        <begin position="18"/>
        <end position="35"/>
    </location>
</feature>
<evidence type="ECO:0000256" key="2">
    <source>
        <dbReference type="SAM" id="Phobius"/>
    </source>
</evidence>
<dbReference type="AlphaFoldDB" id="A0A9Y1BTW2"/>
<feature type="transmembrane region" description="Helical" evidence="2">
    <location>
        <begin position="41"/>
        <end position="64"/>
    </location>
</feature>
<feature type="region of interest" description="Disordered" evidence="1">
    <location>
        <begin position="291"/>
        <end position="366"/>
    </location>
</feature>
<feature type="compositionally biased region" description="Acidic residues" evidence="1">
    <location>
        <begin position="299"/>
        <end position="366"/>
    </location>
</feature>
<evidence type="ECO:0000313" key="3">
    <source>
        <dbReference type="EMBL" id="UJG44942.1"/>
    </source>
</evidence>
<dbReference type="EMBL" id="CP084167">
    <property type="protein sequence ID" value="UJG44942.1"/>
    <property type="molecule type" value="Genomic_DNA"/>
</dbReference>
<keyword evidence="2" id="KW-0472">Membrane</keyword>
<keyword evidence="2" id="KW-1133">Transmembrane helix</keyword>